<evidence type="ECO:0000256" key="2">
    <source>
        <dbReference type="ARBA" id="ARBA00023082"/>
    </source>
</evidence>
<dbReference type="InterPro" id="IPR014284">
    <property type="entry name" value="RNA_pol_sigma-70_dom"/>
</dbReference>
<dbReference type="STRING" id="36844.SAMN04488501_106204"/>
<dbReference type="InterPro" id="IPR050239">
    <property type="entry name" value="Sigma-70_RNA_pol_init_factors"/>
</dbReference>
<evidence type="ECO:0000259" key="5">
    <source>
        <dbReference type="Pfam" id="PF04542"/>
    </source>
</evidence>
<dbReference type="NCBIfam" id="TIGR02937">
    <property type="entry name" value="sigma70-ECF"/>
    <property type="match status" value="1"/>
</dbReference>
<accession>A0A0L6Z979</accession>
<dbReference type="SUPFAM" id="SSF88946">
    <property type="entry name" value="Sigma2 domain of RNA polymerase sigma factors"/>
    <property type="match status" value="1"/>
</dbReference>
<dbReference type="AlphaFoldDB" id="A0A0L6Z979"/>
<evidence type="ECO:0000256" key="3">
    <source>
        <dbReference type="ARBA" id="ARBA00023125"/>
    </source>
</evidence>
<keyword evidence="2" id="KW-0731">Sigma factor</keyword>
<sequence length="234" mass="27459">MTNEELVALYQQGDKQALEKLIEKNTGIIYKLVNKFYIGGTNSIDREDLEQEGTIGLIIAANKYDFNNPNKAQFITYAIHWIYQKIHRYIIQKNTNEEISLNTPTGEDGDIELLDCIEGVDYSFENIEEKLYKQRLREELEDVMNSCNTLKEREILKLHYGWNNNKCMTLNDIAQIFSISGERVRQQKSQAMRKIRRTIWGRLKAKELHEQKKNKSSYSVSDLIESMSFAERYL</sequence>
<dbReference type="SUPFAM" id="SSF88659">
    <property type="entry name" value="Sigma3 and sigma4 domains of RNA polymerase sigma factors"/>
    <property type="match status" value="1"/>
</dbReference>
<evidence type="ECO:0000313" key="8">
    <source>
        <dbReference type="Proteomes" id="UP000037043"/>
    </source>
</evidence>
<dbReference type="InterPro" id="IPR000943">
    <property type="entry name" value="RNA_pol_sigma70"/>
</dbReference>
<dbReference type="InterPro" id="IPR036388">
    <property type="entry name" value="WH-like_DNA-bd_sf"/>
</dbReference>
<dbReference type="PATRIC" id="fig|1121318.3.peg.2461"/>
<dbReference type="Gene3D" id="1.20.120.1810">
    <property type="match status" value="1"/>
</dbReference>
<feature type="domain" description="RNA polymerase sigma-70 region 2" evidence="5">
    <location>
        <begin position="21"/>
        <end position="90"/>
    </location>
</feature>
<proteinExistence type="predicted"/>
<keyword evidence="4" id="KW-0804">Transcription</keyword>
<dbReference type="PRINTS" id="PR00046">
    <property type="entry name" value="SIGMA70FCT"/>
</dbReference>
<dbReference type="InterPro" id="IPR013324">
    <property type="entry name" value="RNA_pol_sigma_r3/r4-like"/>
</dbReference>
<dbReference type="Gene3D" id="1.10.10.10">
    <property type="entry name" value="Winged helix-like DNA-binding domain superfamily/Winged helix DNA-binding domain"/>
    <property type="match status" value="1"/>
</dbReference>
<dbReference type="RefSeq" id="WP_052221943.1">
    <property type="nucleotide sequence ID" value="NZ_LHUR01000027.1"/>
</dbReference>
<feature type="domain" description="RNA polymerase sigma-70 region 4" evidence="6">
    <location>
        <begin position="151"/>
        <end position="196"/>
    </location>
</feature>
<reference evidence="8" key="1">
    <citation type="submission" date="2015-08" db="EMBL/GenBank/DDBJ databases">
        <title>Genome sequence of the strict anaerobe Clostridium homopropionicum LuHBu1 (DSM 5847T).</title>
        <authorList>
            <person name="Poehlein A."/>
            <person name="Beck M."/>
            <person name="Schiel-Bengelsdorf B."/>
            <person name="Bengelsdorf F.R."/>
            <person name="Daniel R."/>
            <person name="Duerre P."/>
        </authorList>
    </citation>
    <scope>NUCLEOTIDE SEQUENCE [LARGE SCALE GENOMIC DNA]</scope>
    <source>
        <strain evidence="8">DSM 5847</strain>
    </source>
</reference>
<dbReference type="InterPro" id="IPR007630">
    <property type="entry name" value="RNA_pol_sigma70_r4"/>
</dbReference>
<dbReference type="Pfam" id="PF04545">
    <property type="entry name" value="Sigma70_r4"/>
    <property type="match status" value="1"/>
</dbReference>
<keyword evidence="8" id="KW-1185">Reference proteome</keyword>
<dbReference type="CDD" id="cd06171">
    <property type="entry name" value="Sigma70_r4"/>
    <property type="match status" value="1"/>
</dbReference>
<evidence type="ECO:0000313" key="7">
    <source>
        <dbReference type="EMBL" id="KOA19338.1"/>
    </source>
</evidence>
<dbReference type="Proteomes" id="UP000037043">
    <property type="component" value="Unassembled WGS sequence"/>
</dbReference>
<dbReference type="Pfam" id="PF04542">
    <property type="entry name" value="Sigma70_r2"/>
    <property type="match status" value="1"/>
</dbReference>
<dbReference type="InterPro" id="IPR013325">
    <property type="entry name" value="RNA_pol_sigma_r2"/>
</dbReference>
<comment type="caution">
    <text evidence="7">The sequence shown here is derived from an EMBL/GenBank/DDBJ whole genome shotgun (WGS) entry which is preliminary data.</text>
</comment>
<keyword evidence="1" id="KW-0805">Transcription regulation</keyword>
<protein>
    <submittedName>
        <fullName evidence="7">RNA polymerase sigma factor SigA</fullName>
    </submittedName>
</protein>
<dbReference type="InterPro" id="IPR007627">
    <property type="entry name" value="RNA_pol_sigma70_r2"/>
</dbReference>
<evidence type="ECO:0000259" key="6">
    <source>
        <dbReference type="Pfam" id="PF04545"/>
    </source>
</evidence>
<evidence type="ECO:0000256" key="4">
    <source>
        <dbReference type="ARBA" id="ARBA00023163"/>
    </source>
</evidence>
<dbReference type="GO" id="GO:0016987">
    <property type="term" value="F:sigma factor activity"/>
    <property type="evidence" value="ECO:0007669"/>
    <property type="project" value="UniProtKB-KW"/>
</dbReference>
<gene>
    <name evidence="7" type="primary">sigA_2</name>
    <name evidence="7" type="ORF">CLHOM_24440</name>
</gene>
<evidence type="ECO:0000256" key="1">
    <source>
        <dbReference type="ARBA" id="ARBA00023015"/>
    </source>
</evidence>
<organism evidence="7 8">
    <name type="scientific">Clostridium homopropionicum DSM 5847</name>
    <dbReference type="NCBI Taxonomy" id="1121318"/>
    <lineage>
        <taxon>Bacteria</taxon>
        <taxon>Bacillati</taxon>
        <taxon>Bacillota</taxon>
        <taxon>Clostridia</taxon>
        <taxon>Eubacteriales</taxon>
        <taxon>Clostridiaceae</taxon>
        <taxon>Clostridium</taxon>
    </lineage>
</organism>
<dbReference type="PANTHER" id="PTHR30603">
    <property type="entry name" value="RNA POLYMERASE SIGMA FACTOR RPO"/>
    <property type="match status" value="1"/>
</dbReference>
<dbReference type="PANTHER" id="PTHR30603:SF60">
    <property type="entry name" value="RNA POLYMERASE SIGMA FACTOR RPOD"/>
    <property type="match status" value="1"/>
</dbReference>
<dbReference type="GO" id="GO:0006352">
    <property type="term" value="P:DNA-templated transcription initiation"/>
    <property type="evidence" value="ECO:0007669"/>
    <property type="project" value="InterPro"/>
</dbReference>
<keyword evidence="3" id="KW-0238">DNA-binding</keyword>
<dbReference type="EMBL" id="LHUR01000027">
    <property type="protein sequence ID" value="KOA19338.1"/>
    <property type="molecule type" value="Genomic_DNA"/>
</dbReference>
<name>A0A0L6Z979_9CLOT</name>
<dbReference type="GO" id="GO:0003677">
    <property type="term" value="F:DNA binding"/>
    <property type="evidence" value="ECO:0007669"/>
    <property type="project" value="UniProtKB-KW"/>
</dbReference>